<keyword evidence="2" id="KW-0813">Transport</keyword>
<keyword evidence="5 7" id="KW-1133">Transmembrane helix</keyword>
<evidence type="ECO:0000256" key="2">
    <source>
        <dbReference type="ARBA" id="ARBA00022448"/>
    </source>
</evidence>
<dbReference type="Proteomes" id="UP001168098">
    <property type="component" value="Unassembled WGS sequence"/>
</dbReference>
<evidence type="ECO:0000256" key="3">
    <source>
        <dbReference type="ARBA" id="ARBA00022692"/>
    </source>
</evidence>
<feature type="transmembrane region" description="Helical" evidence="7">
    <location>
        <begin position="165"/>
        <end position="188"/>
    </location>
</feature>
<feature type="transmembrane region" description="Helical" evidence="7">
    <location>
        <begin position="25"/>
        <end position="44"/>
    </location>
</feature>
<feature type="transmembrane region" description="Helical" evidence="7">
    <location>
        <begin position="273"/>
        <end position="292"/>
    </location>
</feature>
<sequence>MDAHPLIKTYPDVGELAFGMKGRTMIALFMYLELYLVAVEFLILEGDNLEKLFPDMSFKVAGLKIGGRQGFVLLAALVILPTTWLRSLGLLAYVSAGGVFASVIVVGCVFWAGAVDGVGFHERGMVLNWSGLSTTISLFVFCYCGHAIFPTLCTSMKDRSQFSKVLLVCFALSTINYGSMAILGYLMFGENLRSQVTLNLPTGKISSKLAIYTTLINPLTKYGIIITPIANAIEDTFSFRNSRPISITIRTVLVISTAVVALTVPFFGYIMEFIGAFLSVTVSLLFPCIFYLKINKASQSFGLELIAIIAILALGSFVAVTGTYTSLRQIINHL</sequence>
<dbReference type="GO" id="GO:0015179">
    <property type="term" value="F:L-amino acid transmembrane transporter activity"/>
    <property type="evidence" value="ECO:0007669"/>
    <property type="project" value="TreeGrafter"/>
</dbReference>
<feature type="transmembrane region" description="Helical" evidence="7">
    <location>
        <begin position="65"/>
        <end position="84"/>
    </location>
</feature>
<evidence type="ECO:0000256" key="5">
    <source>
        <dbReference type="ARBA" id="ARBA00022989"/>
    </source>
</evidence>
<evidence type="ECO:0000313" key="10">
    <source>
        <dbReference type="Proteomes" id="UP001168098"/>
    </source>
</evidence>
<proteinExistence type="predicted"/>
<organism evidence="9 10">
    <name type="scientific">Vitis rotundifolia</name>
    <name type="common">Muscadine grape</name>
    <dbReference type="NCBI Taxonomy" id="103349"/>
    <lineage>
        <taxon>Eukaryota</taxon>
        <taxon>Viridiplantae</taxon>
        <taxon>Streptophyta</taxon>
        <taxon>Embryophyta</taxon>
        <taxon>Tracheophyta</taxon>
        <taxon>Spermatophyta</taxon>
        <taxon>Magnoliopsida</taxon>
        <taxon>eudicotyledons</taxon>
        <taxon>Gunneridae</taxon>
        <taxon>Pentapetalae</taxon>
        <taxon>rosids</taxon>
        <taxon>Vitales</taxon>
        <taxon>Vitaceae</taxon>
        <taxon>Viteae</taxon>
        <taxon>Vitis</taxon>
    </lineage>
</organism>
<name>A0AA39ECA0_VITRO</name>
<evidence type="ECO:0000259" key="8">
    <source>
        <dbReference type="Pfam" id="PF01490"/>
    </source>
</evidence>
<keyword evidence="10" id="KW-1185">Reference proteome</keyword>
<dbReference type="AlphaFoldDB" id="A0AA39ECA0"/>
<feature type="transmembrane region" description="Helical" evidence="7">
    <location>
        <begin position="304"/>
        <end position="324"/>
    </location>
</feature>
<dbReference type="InterPro" id="IPR013057">
    <property type="entry name" value="AA_transpt_TM"/>
</dbReference>
<evidence type="ECO:0000256" key="6">
    <source>
        <dbReference type="ARBA" id="ARBA00023136"/>
    </source>
</evidence>
<evidence type="ECO:0000256" key="4">
    <source>
        <dbReference type="ARBA" id="ARBA00022970"/>
    </source>
</evidence>
<evidence type="ECO:0000256" key="1">
    <source>
        <dbReference type="ARBA" id="ARBA00004141"/>
    </source>
</evidence>
<dbReference type="Pfam" id="PF01490">
    <property type="entry name" value="Aa_trans"/>
    <property type="match status" value="1"/>
</dbReference>
<gene>
    <name evidence="9" type="ORF">PVL29_001000</name>
</gene>
<keyword evidence="4" id="KW-0029">Amino-acid transport</keyword>
<comment type="caution">
    <text evidence="9">The sequence shown here is derived from an EMBL/GenBank/DDBJ whole genome shotgun (WGS) entry which is preliminary data.</text>
</comment>
<feature type="transmembrane region" description="Helical" evidence="7">
    <location>
        <begin position="126"/>
        <end position="149"/>
    </location>
</feature>
<dbReference type="PANTHER" id="PTHR22950">
    <property type="entry name" value="AMINO ACID TRANSPORTER"/>
    <property type="match status" value="1"/>
</dbReference>
<evidence type="ECO:0000256" key="7">
    <source>
        <dbReference type="SAM" id="Phobius"/>
    </source>
</evidence>
<feature type="transmembrane region" description="Helical" evidence="7">
    <location>
        <begin position="90"/>
        <end position="114"/>
    </location>
</feature>
<dbReference type="GO" id="GO:0005774">
    <property type="term" value="C:vacuolar membrane"/>
    <property type="evidence" value="ECO:0007669"/>
    <property type="project" value="TreeGrafter"/>
</dbReference>
<comment type="subcellular location">
    <subcellularLocation>
        <location evidence="1">Membrane</location>
        <topology evidence="1">Multi-pass membrane protein</topology>
    </subcellularLocation>
</comment>
<keyword evidence="3 7" id="KW-0812">Transmembrane</keyword>
<dbReference type="PANTHER" id="PTHR22950:SF698">
    <property type="entry name" value="AMINO ACID TRANSPORTER TRANSMEMBRANE DOMAIN-CONTAINING PROTEIN"/>
    <property type="match status" value="1"/>
</dbReference>
<evidence type="ECO:0000313" key="9">
    <source>
        <dbReference type="EMBL" id="KAJ9709312.1"/>
    </source>
</evidence>
<feature type="domain" description="Amino acid transporter transmembrane" evidence="8">
    <location>
        <begin position="6"/>
        <end position="325"/>
    </location>
</feature>
<protein>
    <recommendedName>
        <fullName evidence="8">Amino acid transporter transmembrane domain-containing protein</fullName>
    </recommendedName>
</protein>
<reference evidence="9 10" key="1">
    <citation type="journal article" date="2023" name="BMC Biotechnol.">
        <title>Vitis rotundifolia cv Carlos genome sequencing.</title>
        <authorList>
            <person name="Huff M."/>
            <person name="Hulse-Kemp A."/>
            <person name="Scheffler B."/>
            <person name="Youngblood R."/>
            <person name="Simpson S."/>
            <person name="Babiker E."/>
            <person name="Staton M."/>
        </authorList>
    </citation>
    <scope>NUCLEOTIDE SEQUENCE [LARGE SCALE GENOMIC DNA]</scope>
    <source>
        <tissue evidence="9">Leaf</tissue>
    </source>
</reference>
<feature type="transmembrane region" description="Helical" evidence="7">
    <location>
        <begin position="247"/>
        <end position="267"/>
    </location>
</feature>
<dbReference type="EMBL" id="JARBHA010000001">
    <property type="protein sequence ID" value="KAJ9709312.1"/>
    <property type="molecule type" value="Genomic_DNA"/>
</dbReference>
<keyword evidence="6 7" id="KW-0472">Membrane</keyword>
<accession>A0AA39ECA0</accession>